<feature type="non-terminal residue" evidence="1">
    <location>
        <position position="1"/>
    </location>
</feature>
<dbReference type="EMBL" id="CM043808">
    <property type="protein sequence ID" value="KAI4802371.1"/>
    <property type="molecule type" value="Genomic_DNA"/>
</dbReference>
<reference evidence="1" key="1">
    <citation type="submission" date="2022-05" db="EMBL/GenBank/DDBJ databases">
        <title>Chromosome-level genome of Chaenocephalus aceratus.</title>
        <authorList>
            <person name="Park H."/>
        </authorList>
    </citation>
    <scope>NUCLEOTIDE SEQUENCE</scope>
    <source>
        <strain evidence="1">KU_202001</strain>
    </source>
</reference>
<evidence type="ECO:0000313" key="2">
    <source>
        <dbReference type="Proteomes" id="UP001057452"/>
    </source>
</evidence>
<protein>
    <submittedName>
        <fullName evidence="1">Uncharacterized protein</fullName>
    </submittedName>
</protein>
<comment type="caution">
    <text evidence="1">The sequence shown here is derived from an EMBL/GenBank/DDBJ whole genome shotgun (WGS) entry which is preliminary data.</text>
</comment>
<accession>A0ACB9VQZ1</accession>
<evidence type="ECO:0000313" key="1">
    <source>
        <dbReference type="EMBL" id="KAI4802371.1"/>
    </source>
</evidence>
<organism evidence="1 2">
    <name type="scientific">Chaenocephalus aceratus</name>
    <name type="common">Blackfin icefish</name>
    <name type="synonym">Chaenichthys aceratus</name>
    <dbReference type="NCBI Taxonomy" id="36190"/>
    <lineage>
        <taxon>Eukaryota</taxon>
        <taxon>Metazoa</taxon>
        <taxon>Chordata</taxon>
        <taxon>Craniata</taxon>
        <taxon>Vertebrata</taxon>
        <taxon>Euteleostomi</taxon>
        <taxon>Actinopterygii</taxon>
        <taxon>Neopterygii</taxon>
        <taxon>Teleostei</taxon>
        <taxon>Neoteleostei</taxon>
        <taxon>Acanthomorphata</taxon>
        <taxon>Eupercaria</taxon>
        <taxon>Perciformes</taxon>
        <taxon>Notothenioidei</taxon>
        <taxon>Channichthyidae</taxon>
        <taxon>Chaenocephalus</taxon>
    </lineage>
</organism>
<proteinExistence type="predicted"/>
<sequence length="154" mass="16427">CFVGTITVGSIGTVQLSPYPAPPSTRGNLVYNLLLPPNLESKTEGKASRSGGKVPQADVYTVYHLHDSWPQDEAVMLLSYSPGINIPPTRVCSCQTTIHKTTIHKTHQCGFSAWVSASRVSGNRPSAHFGLAPVSDCLRPLPRASKIGRAGSDS</sequence>
<keyword evidence="2" id="KW-1185">Reference proteome</keyword>
<dbReference type="Proteomes" id="UP001057452">
    <property type="component" value="Chromosome 24"/>
</dbReference>
<name>A0ACB9VQZ1_CHAAC</name>
<gene>
    <name evidence="1" type="ORF">KUCAC02_020212</name>
</gene>
<feature type="non-terminal residue" evidence="1">
    <location>
        <position position="154"/>
    </location>
</feature>